<evidence type="ECO:0000256" key="4">
    <source>
        <dbReference type="SAM" id="MobiDB-lite"/>
    </source>
</evidence>
<keyword evidence="5" id="KW-0472">Membrane</keyword>
<evidence type="ECO:0000256" key="3">
    <source>
        <dbReference type="PIRSR" id="PIRSR640255-2"/>
    </source>
</evidence>
<dbReference type="Gene3D" id="3.40.570.10">
    <property type="entry name" value="Extracellular Endonuclease, subunit A"/>
    <property type="match status" value="1"/>
</dbReference>
<organism evidence="7 8">
    <name type="scientific">Eimeria acervulina</name>
    <name type="common">Coccidian parasite</name>
    <dbReference type="NCBI Taxonomy" id="5801"/>
    <lineage>
        <taxon>Eukaryota</taxon>
        <taxon>Sar</taxon>
        <taxon>Alveolata</taxon>
        <taxon>Apicomplexa</taxon>
        <taxon>Conoidasida</taxon>
        <taxon>Coccidia</taxon>
        <taxon>Eucoccidiorida</taxon>
        <taxon>Eimeriorina</taxon>
        <taxon>Eimeriidae</taxon>
        <taxon>Eimeria</taxon>
    </lineage>
</organism>
<sequence length="552" mass="61411">MGEAARGRGGRLSDCGGVRSWALLQQILACRSLFMLLLLLTVSGSVSAVSLRAFPRGHPPRYDRGPRRDWLKDLVEQHGFLLQSRGEAPWEPPKEPKNPPPHHRFLLPQTGVAFSSSTFSSYIAPSIKQPEVVVQVYREPPEDSASSPTDTPAKPKEEKPPLLPSLSVEEGGVEGAAAAPAEGDEAKQEASKGKKSDLNEPIKDLRFKGPWNPDPFVLISTGFTRGHLAPKGDHQTDPNIDHLLINISPQNQALNNDHWNSLERMVGIAKRYFEDVVVFTGPAWFPSDSSAYWPGVPWRGARIGLPVSVEAILGSPFPNPLGRRFMKAFPREDKGYNNKRVERWMLRSPPLLEALDACTWRISVKEPEMSPLPPPLHIQYSLFGWQMMPVPTHFFKVIVAVSPKIAPTGGNFPRPTTKMGYLYTMDAAPTAAVGSFLLPNKALSSAVQSIDLRVPLTVVEFITGLDFTVVMDILKEAEAFMHSPTPQRRRRASLDSPSADRQRPNNPLHEREEDILEKEQLLLKYDICSVLHPYYVELTGTGQRRRSICGNE</sequence>
<feature type="region of interest" description="Disordered" evidence="4">
    <location>
        <begin position="139"/>
        <end position="205"/>
    </location>
</feature>
<dbReference type="GO" id="GO:0005634">
    <property type="term" value="C:nucleus"/>
    <property type="evidence" value="ECO:0007669"/>
    <property type="project" value="TreeGrafter"/>
</dbReference>
<dbReference type="AlphaFoldDB" id="U6GA92"/>
<keyword evidence="7" id="KW-0378">Hydrolase</keyword>
<dbReference type="InterPro" id="IPR044929">
    <property type="entry name" value="DNA/RNA_non-sp_Endonuclease_sf"/>
</dbReference>
<evidence type="ECO:0000256" key="2">
    <source>
        <dbReference type="PIRSR" id="PIRSR640255-1"/>
    </source>
</evidence>
<dbReference type="GO" id="GO:0046872">
    <property type="term" value="F:metal ion binding"/>
    <property type="evidence" value="ECO:0007669"/>
    <property type="project" value="UniProtKB-KW"/>
</dbReference>
<dbReference type="PANTHER" id="PTHR13966:SF5">
    <property type="entry name" value="ENDONUCLEASE G, MITOCHONDRIAL"/>
    <property type="match status" value="1"/>
</dbReference>
<dbReference type="PANTHER" id="PTHR13966">
    <property type="entry name" value="ENDONUCLEASE RELATED"/>
    <property type="match status" value="1"/>
</dbReference>
<dbReference type="EMBL" id="HG670347">
    <property type="protein sequence ID" value="CDI76263.1"/>
    <property type="molecule type" value="Genomic_DNA"/>
</dbReference>
<keyword evidence="5" id="KW-0812">Transmembrane</keyword>
<protein>
    <submittedName>
        <fullName evidence="7">DNA/RNA non-specific endonuclease domain-containing protein, putative</fullName>
    </submittedName>
</protein>
<dbReference type="InterPro" id="IPR020821">
    <property type="entry name" value="ENPP1-3/EXOG-like_nuc-like"/>
</dbReference>
<keyword evidence="7" id="KW-0255">Endonuclease</keyword>
<dbReference type="GO" id="GO:0000014">
    <property type="term" value="F:single-stranded DNA endodeoxyribonuclease activity"/>
    <property type="evidence" value="ECO:0007669"/>
    <property type="project" value="TreeGrafter"/>
</dbReference>
<keyword evidence="5" id="KW-1133">Transmembrane helix</keyword>
<proteinExistence type="inferred from homology"/>
<evidence type="ECO:0000256" key="5">
    <source>
        <dbReference type="SAM" id="Phobius"/>
    </source>
</evidence>
<evidence type="ECO:0000313" key="7">
    <source>
        <dbReference type="EMBL" id="CDI76263.1"/>
    </source>
</evidence>
<feature type="transmembrane region" description="Helical" evidence="5">
    <location>
        <begin position="33"/>
        <end position="54"/>
    </location>
</feature>
<feature type="region of interest" description="Disordered" evidence="4">
    <location>
        <begin position="484"/>
        <end position="513"/>
    </location>
</feature>
<dbReference type="Proteomes" id="UP000018050">
    <property type="component" value="Unassembled WGS sequence"/>
</dbReference>
<dbReference type="InterPro" id="IPR040255">
    <property type="entry name" value="Non-specific_endonuclease"/>
</dbReference>
<accession>U6GA92</accession>
<dbReference type="SUPFAM" id="SSF54060">
    <property type="entry name" value="His-Me finger endonucleases"/>
    <property type="match status" value="1"/>
</dbReference>
<keyword evidence="7" id="KW-0540">Nuclease</keyword>
<keyword evidence="8" id="KW-1185">Reference proteome</keyword>
<dbReference type="InterPro" id="IPR001604">
    <property type="entry name" value="Endo_G_ENPP1-like_dom"/>
</dbReference>
<dbReference type="RefSeq" id="XP_013253160.1">
    <property type="nucleotide sequence ID" value="XM_013397706.1"/>
</dbReference>
<dbReference type="GO" id="GO:0004521">
    <property type="term" value="F:RNA endonuclease activity"/>
    <property type="evidence" value="ECO:0007669"/>
    <property type="project" value="TreeGrafter"/>
</dbReference>
<feature type="domain" description="ENPP1-3/EXOG-like endonuclease/phosphodiesterase" evidence="6">
    <location>
        <begin position="184"/>
        <end position="474"/>
    </location>
</feature>
<reference evidence="7" key="1">
    <citation type="submission" date="2013-10" db="EMBL/GenBank/DDBJ databases">
        <title>Genomic analysis of the causative agents of coccidiosis in chickens.</title>
        <authorList>
            <person name="Reid A.J."/>
            <person name="Blake D."/>
            <person name="Billington K."/>
            <person name="Browne H."/>
            <person name="Dunn M."/>
            <person name="Hung S."/>
            <person name="Kawahara F."/>
            <person name="Miranda-Saavedra D."/>
            <person name="Mourier T."/>
            <person name="Nagra H."/>
            <person name="Otto T.D."/>
            <person name="Rawlings N."/>
            <person name="Sanchez A."/>
            <person name="Sanders M."/>
            <person name="Subramaniam C."/>
            <person name="Tay Y."/>
            <person name="Dear P."/>
            <person name="Doerig C."/>
            <person name="Gruber A."/>
            <person name="Parkinson J."/>
            <person name="Shirley M."/>
            <person name="Wan K.L."/>
            <person name="Berriman M."/>
            <person name="Tomley F."/>
            <person name="Pain A."/>
        </authorList>
    </citation>
    <scope>NUCLEOTIDE SEQUENCE</scope>
    <source>
        <strain evidence="7">Houghton</strain>
    </source>
</reference>
<comment type="similarity">
    <text evidence="1">Belongs to the DNA/RNA non-specific endonuclease family.</text>
</comment>
<gene>
    <name evidence="7" type="ORF">EAH_00017010</name>
</gene>
<feature type="binding site" evidence="3">
    <location>
        <position position="255"/>
    </location>
    <ligand>
        <name>Mg(2+)</name>
        <dbReference type="ChEBI" id="CHEBI:18420"/>
        <note>catalytic</note>
    </ligand>
</feature>
<evidence type="ECO:0000256" key="1">
    <source>
        <dbReference type="ARBA" id="ARBA00010052"/>
    </source>
</evidence>
<dbReference type="OMA" id="DACRTHI"/>
<dbReference type="OrthoDB" id="333780at2759"/>
<dbReference type="InterPro" id="IPR044925">
    <property type="entry name" value="His-Me_finger_sf"/>
</dbReference>
<dbReference type="GeneID" id="25269771"/>
<name>U6GA92_EIMAC</name>
<dbReference type="VEuPathDB" id="ToxoDB:EAH_00017010"/>
<feature type="active site" description="Proton acceptor" evidence="2">
    <location>
        <position position="227"/>
    </location>
</feature>
<feature type="region of interest" description="Disordered" evidence="4">
    <location>
        <begin position="83"/>
        <end position="105"/>
    </location>
</feature>
<dbReference type="GO" id="GO:0005743">
    <property type="term" value="C:mitochondrial inner membrane"/>
    <property type="evidence" value="ECO:0007669"/>
    <property type="project" value="TreeGrafter"/>
</dbReference>
<feature type="compositionally biased region" description="Basic and acidic residues" evidence="4">
    <location>
        <begin position="184"/>
        <end position="205"/>
    </location>
</feature>
<dbReference type="Pfam" id="PF01223">
    <property type="entry name" value="Endonuclease_NS"/>
    <property type="match status" value="1"/>
</dbReference>
<dbReference type="SMART" id="SM00477">
    <property type="entry name" value="NUC"/>
    <property type="match status" value="1"/>
</dbReference>
<feature type="compositionally biased region" description="Low complexity" evidence="4">
    <location>
        <begin position="164"/>
        <end position="181"/>
    </location>
</feature>
<evidence type="ECO:0000313" key="8">
    <source>
        <dbReference type="Proteomes" id="UP000018050"/>
    </source>
</evidence>
<feature type="compositionally biased region" description="Basic and acidic residues" evidence="4">
    <location>
        <begin position="498"/>
        <end position="513"/>
    </location>
</feature>
<reference evidence="7" key="2">
    <citation type="submission" date="2013-10" db="EMBL/GenBank/DDBJ databases">
        <authorList>
            <person name="Aslett M."/>
        </authorList>
    </citation>
    <scope>NUCLEOTIDE SEQUENCE</scope>
    <source>
        <strain evidence="7">Houghton</strain>
    </source>
</reference>
<dbReference type="GO" id="GO:0003676">
    <property type="term" value="F:nucleic acid binding"/>
    <property type="evidence" value="ECO:0007669"/>
    <property type="project" value="InterPro"/>
</dbReference>
<keyword evidence="3" id="KW-0479">Metal-binding</keyword>
<evidence type="ECO:0000259" key="6">
    <source>
        <dbReference type="SMART" id="SM00477"/>
    </source>
</evidence>